<organism evidence="2">
    <name type="scientific">Chromodoris orientalis</name>
    <dbReference type="NCBI Taxonomy" id="499925"/>
    <lineage>
        <taxon>Eukaryota</taxon>
        <taxon>Metazoa</taxon>
        <taxon>Spiralia</taxon>
        <taxon>Lophotrochozoa</taxon>
        <taxon>Mollusca</taxon>
        <taxon>Gastropoda</taxon>
        <taxon>Heterobranchia</taxon>
        <taxon>Euthyneura</taxon>
        <taxon>Nudipleura</taxon>
        <taxon>Nudibranchia</taxon>
        <taxon>Doridina</taxon>
        <taxon>Eudoridoidea</taxon>
        <taxon>Chromodorididae</taxon>
        <taxon>Chromodoris</taxon>
    </lineage>
</organism>
<feature type="transmembrane region" description="Helical" evidence="1">
    <location>
        <begin position="121"/>
        <end position="140"/>
    </location>
</feature>
<reference evidence="2" key="1">
    <citation type="journal article" date="2018" name="Mitochondrial DNA Part B Resour">
        <title>The complete mitochondrial genome of the Oriental sea slug: Chromodoris orientalis (Nudibranchia, Chromodorididae).</title>
        <authorList>
            <person name="Yu C."/>
            <person name="Kim H."/>
            <person name="Kim H.J."/>
            <person name="Jung Y.-H."/>
        </authorList>
    </citation>
    <scope>NUCLEOTIDE SEQUENCE</scope>
</reference>
<keyword evidence="1" id="KW-0812">Transmembrane</keyword>
<keyword evidence="2" id="KW-0496">Mitochondrion</keyword>
<dbReference type="AlphaFoldDB" id="A0A411GYG6"/>
<gene>
    <name evidence="2" type="primary">nad6</name>
</gene>
<feature type="transmembrane region" description="Helical" evidence="1">
    <location>
        <begin position="81"/>
        <end position="101"/>
    </location>
</feature>
<keyword evidence="1" id="KW-1133">Transmembrane helix</keyword>
<dbReference type="EMBL" id="MH550543">
    <property type="protein sequence ID" value="QBB11041.1"/>
    <property type="molecule type" value="Genomic_DNA"/>
</dbReference>
<evidence type="ECO:0000313" key="2">
    <source>
        <dbReference type="EMBL" id="QBB11041.1"/>
    </source>
</evidence>
<proteinExistence type="predicted"/>
<geneLocation type="mitochondrion" evidence="2"/>
<feature type="transmembrane region" description="Helical" evidence="1">
    <location>
        <begin position="46"/>
        <end position="69"/>
    </location>
</feature>
<accession>A0A411GYG6</accession>
<feature type="transmembrane region" description="Helical" evidence="1">
    <location>
        <begin position="21"/>
        <end position="40"/>
    </location>
</feature>
<sequence>MFLISWFCMSLFFCFPLFKNPISLAAMVVGISLFLVSVMSLYSSFWFSYVLFLVYVGGLLVMFIYICLVSSNYPFKFSVNGFICALVVSFIGSVFGSNVLMGNFLGPGAWTNGSSLLEKSNISIFLFLAVLLLTMLLVVVRISGAGCFSVGGNEKS</sequence>
<evidence type="ECO:0000256" key="1">
    <source>
        <dbReference type="SAM" id="Phobius"/>
    </source>
</evidence>
<name>A0A411GYG6_9GAST</name>
<keyword evidence="1" id="KW-0472">Membrane</keyword>
<protein>
    <submittedName>
        <fullName evidence="2">NADH dehydrogenase subunit 6</fullName>
    </submittedName>
</protein>